<dbReference type="Pfam" id="PF01695">
    <property type="entry name" value="IstB_IS21"/>
    <property type="match status" value="1"/>
</dbReference>
<name>A0A560HJ05_9PROT</name>
<dbReference type="EMBL" id="VITT01000052">
    <property type="protein sequence ID" value="TWB46458.1"/>
    <property type="molecule type" value="Genomic_DNA"/>
</dbReference>
<comment type="caution">
    <text evidence="2">The sequence shown here is derived from an EMBL/GenBank/DDBJ whole genome shotgun (WGS) entry which is preliminary data.</text>
</comment>
<evidence type="ECO:0000313" key="2">
    <source>
        <dbReference type="EMBL" id="TWB46458.1"/>
    </source>
</evidence>
<gene>
    <name evidence="2" type="ORF">FBZ92_1527</name>
</gene>
<proteinExistence type="predicted"/>
<protein>
    <submittedName>
        <fullName evidence="2">IstB-like ATP binding protein</fullName>
    </submittedName>
</protein>
<accession>A0A560HJ05</accession>
<dbReference type="Proteomes" id="UP000318050">
    <property type="component" value="Unassembled WGS sequence"/>
</dbReference>
<reference evidence="2 3" key="1">
    <citation type="submission" date="2019-06" db="EMBL/GenBank/DDBJ databases">
        <title>Genomic Encyclopedia of Type Strains, Phase IV (KMG-V): Genome sequencing to study the core and pangenomes of soil and plant-associated prokaryotes.</title>
        <authorList>
            <person name="Whitman W."/>
        </authorList>
    </citation>
    <scope>NUCLEOTIDE SEQUENCE [LARGE SCALE GENOMIC DNA]</scope>
    <source>
        <strain evidence="2 3">BR 11140</strain>
    </source>
</reference>
<evidence type="ECO:0000313" key="3">
    <source>
        <dbReference type="Proteomes" id="UP000318050"/>
    </source>
</evidence>
<dbReference type="GO" id="GO:0005524">
    <property type="term" value="F:ATP binding"/>
    <property type="evidence" value="ECO:0007669"/>
    <property type="project" value="InterPro"/>
</dbReference>
<evidence type="ECO:0000259" key="1">
    <source>
        <dbReference type="Pfam" id="PF01695"/>
    </source>
</evidence>
<organism evidence="2 3">
    <name type="scientific">Nitrospirillum amazonense</name>
    <dbReference type="NCBI Taxonomy" id="28077"/>
    <lineage>
        <taxon>Bacteria</taxon>
        <taxon>Pseudomonadati</taxon>
        <taxon>Pseudomonadota</taxon>
        <taxon>Alphaproteobacteria</taxon>
        <taxon>Rhodospirillales</taxon>
        <taxon>Azospirillaceae</taxon>
        <taxon>Nitrospirillum</taxon>
    </lineage>
</organism>
<feature type="domain" description="IstB-like ATP-binding" evidence="1">
    <location>
        <begin position="9"/>
        <end position="107"/>
    </location>
</feature>
<dbReference type="InterPro" id="IPR002611">
    <property type="entry name" value="IstB_ATP-bd"/>
</dbReference>
<dbReference type="AlphaFoldDB" id="A0A560HJ05"/>
<sequence length="111" mass="12238">MERPEILAAMAELKLYGMKAAYDEIITTAVKRQHEPQRIVGDLLSAEISEKQTRSIRYQITLAKLPLAKDIDDFAFDGTPINQTLVRDLAAGDFLAHQRNVVLVGGTALAS</sequence>